<dbReference type="OrthoDB" id="10006780at2"/>
<sequence length="144" mass="16624">MNVLISRRVKYTGKIFEPGTILDLPEDKAWRLINQCWGIAIQDYENENAELEFSFSSRLFSNGKPTGATLTDLPHIRVYAWSLLNLRFGPLLSCPTDLSRAAEECRLTIGESRDAFRKLLREGDLQVERGRMGRDIYYLAPIRW</sequence>
<dbReference type="RefSeq" id="WP_038504761.1">
    <property type="nucleotide sequence ID" value="NZ_CP007243.1"/>
</dbReference>
<evidence type="ECO:0000313" key="2">
    <source>
        <dbReference type="Proteomes" id="UP000027059"/>
    </source>
</evidence>
<proteinExistence type="predicted"/>
<dbReference type="KEGG" id="lfp:Y981_03505"/>
<reference evidence="1 2" key="2">
    <citation type="journal article" date="2015" name="Biomed. Res. Int.">
        <title>Effects of Arsenite Resistance on the Growth and Functional Gene Expression of Leptospirillum ferriphilum and Acidithiobacillus thiooxidans in Pure Culture and Coculture.</title>
        <authorList>
            <person name="Jiang H."/>
            <person name="Liang Y."/>
            <person name="Yin H."/>
            <person name="Xiao Y."/>
            <person name="Guo X."/>
            <person name="Xu Y."/>
            <person name="Hu Q."/>
            <person name="Liu H."/>
            <person name="Liu X."/>
        </authorList>
    </citation>
    <scope>NUCLEOTIDE SEQUENCE [LARGE SCALE GENOMIC DNA]</scope>
    <source>
        <strain evidence="1 2">YSK</strain>
    </source>
</reference>
<reference evidence="2" key="1">
    <citation type="submission" date="2014-02" db="EMBL/GenBank/DDBJ databases">
        <title>Complete genome sequence and comparative genomic analysis of the nitrogen-fixing bacterium Leptospirillum ferriphilum YSK.</title>
        <authorList>
            <person name="Guo X."/>
            <person name="Yin H."/>
            <person name="Liang Y."/>
            <person name="Hu Q."/>
            <person name="Ma L."/>
            <person name="Xiao Y."/>
            <person name="Zhang X."/>
            <person name="Qiu G."/>
            <person name="Liu X."/>
        </authorList>
    </citation>
    <scope>NUCLEOTIDE SEQUENCE [LARGE SCALE GENOMIC DNA]</scope>
    <source>
        <strain evidence="2">YSK</strain>
    </source>
</reference>
<dbReference type="AlphaFoldDB" id="A0A059Y241"/>
<gene>
    <name evidence="1" type="ORF">Y981_03505</name>
</gene>
<accession>A0A059Y241</accession>
<organism evidence="1 2">
    <name type="scientific">Leptospirillum ferriphilum YSK</name>
    <dbReference type="NCBI Taxonomy" id="1441628"/>
    <lineage>
        <taxon>Bacteria</taxon>
        <taxon>Pseudomonadati</taxon>
        <taxon>Nitrospirota</taxon>
        <taxon>Nitrospiria</taxon>
        <taxon>Nitrospirales</taxon>
        <taxon>Nitrospiraceae</taxon>
        <taxon>Leptospirillum</taxon>
    </lineage>
</organism>
<protein>
    <submittedName>
        <fullName evidence="1">Uncharacterized protein</fullName>
    </submittedName>
</protein>
<evidence type="ECO:0000313" key="1">
    <source>
        <dbReference type="EMBL" id="AIA31557.1"/>
    </source>
</evidence>
<keyword evidence="2" id="KW-1185">Reference proteome</keyword>
<dbReference type="EMBL" id="CP007243">
    <property type="protein sequence ID" value="AIA31557.1"/>
    <property type="molecule type" value="Genomic_DNA"/>
</dbReference>
<dbReference type="HOGENOM" id="CLU_1852712_0_0_0"/>
<dbReference type="Proteomes" id="UP000027059">
    <property type="component" value="Chromosome"/>
</dbReference>
<name>A0A059Y241_9BACT</name>